<name>A0A2S2R659_9HEMI</name>
<evidence type="ECO:0000313" key="1">
    <source>
        <dbReference type="EMBL" id="MBY85509.1"/>
    </source>
</evidence>
<gene>
    <name evidence="1" type="ORF">g.157149</name>
</gene>
<dbReference type="EMBL" id="GGMS01016306">
    <property type="protein sequence ID" value="MBY85509.1"/>
    <property type="molecule type" value="Transcribed_RNA"/>
</dbReference>
<sequence>MSRYHSVLRKTIKWFLFSTAVVNAWNVYKSVINNSKMQIKKFRENLICELLSDEISSKFTNSSVSIKFVKRPHNLIEMEGKAGHSNKKKRRRYVDCYENLRLTLDPNESKKKCKMVLTICQNCEKPYYLQCF</sequence>
<protein>
    <recommendedName>
        <fullName evidence="2">PiggyBac transposable element-derived protein 4</fullName>
    </recommendedName>
</protein>
<organism evidence="1">
    <name type="scientific">Sipha flava</name>
    <name type="common">yellow sugarcane aphid</name>
    <dbReference type="NCBI Taxonomy" id="143950"/>
    <lineage>
        <taxon>Eukaryota</taxon>
        <taxon>Metazoa</taxon>
        <taxon>Ecdysozoa</taxon>
        <taxon>Arthropoda</taxon>
        <taxon>Hexapoda</taxon>
        <taxon>Insecta</taxon>
        <taxon>Pterygota</taxon>
        <taxon>Neoptera</taxon>
        <taxon>Paraneoptera</taxon>
        <taxon>Hemiptera</taxon>
        <taxon>Sternorrhyncha</taxon>
        <taxon>Aphidomorpha</taxon>
        <taxon>Aphidoidea</taxon>
        <taxon>Aphididae</taxon>
        <taxon>Sipha</taxon>
    </lineage>
</organism>
<accession>A0A2S2R659</accession>
<reference evidence="1" key="1">
    <citation type="submission" date="2018-04" db="EMBL/GenBank/DDBJ databases">
        <title>Transcriptome assembly of Sipha flava.</title>
        <authorList>
            <person name="Scully E.D."/>
            <person name="Geib S.M."/>
            <person name="Palmer N.A."/>
            <person name="Koch K."/>
            <person name="Bradshaw J."/>
            <person name="Heng-Moss T."/>
            <person name="Sarath G."/>
        </authorList>
    </citation>
    <scope>NUCLEOTIDE SEQUENCE</scope>
</reference>
<evidence type="ECO:0008006" key="2">
    <source>
        <dbReference type="Google" id="ProtNLM"/>
    </source>
</evidence>
<dbReference type="AlphaFoldDB" id="A0A2S2R659"/>
<proteinExistence type="predicted"/>